<evidence type="ECO:0000313" key="1">
    <source>
        <dbReference type="EMBL" id="MDJ1501088.1"/>
    </source>
</evidence>
<keyword evidence="2" id="KW-1185">Reference proteome</keyword>
<dbReference type="Proteomes" id="UP001232063">
    <property type="component" value="Unassembled WGS sequence"/>
</dbReference>
<dbReference type="PROSITE" id="PS51257">
    <property type="entry name" value="PROKAR_LIPOPROTEIN"/>
    <property type="match status" value="1"/>
</dbReference>
<dbReference type="AlphaFoldDB" id="A0AAE3UCP4"/>
<sequence length="134" mass="15513">MKYLYSLFIVFFITLSFSCVYGQSIIGKWKFYDAQIDKTVVDLDKSDKNQVEMFRTEATNTKNSLKNSVIEFKNDGSYISEQGKTKYKKVGNKLLINSEQKEETYIIIKLTTDILTITVPDMGLPILLLFKRVQ</sequence>
<proteinExistence type="predicted"/>
<organism evidence="1 2">
    <name type="scientific">Xanthocytophaga agilis</name>
    <dbReference type="NCBI Taxonomy" id="3048010"/>
    <lineage>
        <taxon>Bacteria</taxon>
        <taxon>Pseudomonadati</taxon>
        <taxon>Bacteroidota</taxon>
        <taxon>Cytophagia</taxon>
        <taxon>Cytophagales</taxon>
        <taxon>Rhodocytophagaceae</taxon>
        <taxon>Xanthocytophaga</taxon>
    </lineage>
</organism>
<dbReference type="RefSeq" id="WP_314510595.1">
    <property type="nucleotide sequence ID" value="NZ_JASJOU010000003.1"/>
</dbReference>
<protein>
    <recommendedName>
        <fullName evidence="3">Lipocalin-like domain-containing protein</fullName>
    </recommendedName>
</protein>
<reference evidence="1" key="1">
    <citation type="submission" date="2023-05" db="EMBL/GenBank/DDBJ databases">
        <authorList>
            <person name="Zhang X."/>
        </authorList>
    </citation>
    <scope>NUCLEOTIDE SEQUENCE</scope>
    <source>
        <strain evidence="1">BD1B2-1</strain>
    </source>
</reference>
<accession>A0AAE3UCP4</accession>
<evidence type="ECO:0000313" key="2">
    <source>
        <dbReference type="Proteomes" id="UP001232063"/>
    </source>
</evidence>
<name>A0AAE3UCP4_9BACT</name>
<comment type="caution">
    <text evidence="1">The sequence shown here is derived from an EMBL/GenBank/DDBJ whole genome shotgun (WGS) entry which is preliminary data.</text>
</comment>
<gene>
    <name evidence="1" type="ORF">QNI22_10540</name>
</gene>
<evidence type="ECO:0008006" key="3">
    <source>
        <dbReference type="Google" id="ProtNLM"/>
    </source>
</evidence>
<dbReference type="EMBL" id="JASJOU010000003">
    <property type="protein sequence ID" value="MDJ1501088.1"/>
    <property type="molecule type" value="Genomic_DNA"/>
</dbReference>